<dbReference type="Pfam" id="PF03372">
    <property type="entry name" value="Exo_endo_phos"/>
    <property type="match status" value="1"/>
</dbReference>
<comment type="caution">
    <text evidence="3">The sequence shown here is derived from an EMBL/GenBank/DDBJ whole genome shotgun (WGS) entry which is preliminary data.</text>
</comment>
<name>A0A8J5YGX8_9ROSI</name>
<evidence type="ECO:0000256" key="1">
    <source>
        <dbReference type="SAM" id="MobiDB-lite"/>
    </source>
</evidence>
<reference evidence="3 4" key="1">
    <citation type="journal article" date="2021" name="bioRxiv">
        <title>The Gossypium anomalum genome as a resource for cotton improvement and evolutionary analysis of hybrid incompatibility.</title>
        <authorList>
            <person name="Grover C.E."/>
            <person name="Yuan D."/>
            <person name="Arick M.A."/>
            <person name="Miller E.R."/>
            <person name="Hu G."/>
            <person name="Peterson D.G."/>
            <person name="Wendel J.F."/>
            <person name="Udall J.A."/>
        </authorList>
    </citation>
    <scope>NUCLEOTIDE SEQUENCE [LARGE SCALE GENOMIC DNA]</scope>
    <source>
        <strain evidence="3">JFW-Udall</strain>
        <tissue evidence="3">Leaf</tissue>
    </source>
</reference>
<dbReference type="AlphaFoldDB" id="A0A8J5YGX8"/>
<organism evidence="3 4">
    <name type="scientific">Gossypium anomalum</name>
    <dbReference type="NCBI Taxonomy" id="47600"/>
    <lineage>
        <taxon>Eukaryota</taxon>
        <taxon>Viridiplantae</taxon>
        <taxon>Streptophyta</taxon>
        <taxon>Embryophyta</taxon>
        <taxon>Tracheophyta</taxon>
        <taxon>Spermatophyta</taxon>
        <taxon>Magnoliopsida</taxon>
        <taxon>eudicotyledons</taxon>
        <taxon>Gunneridae</taxon>
        <taxon>Pentapetalae</taxon>
        <taxon>rosids</taxon>
        <taxon>malvids</taxon>
        <taxon>Malvales</taxon>
        <taxon>Malvaceae</taxon>
        <taxon>Malvoideae</taxon>
        <taxon>Gossypium</taxon>
    </lineage>
</organism>
<dbReference type="SUPFAM" id="SSF56219">
    <property type="entry name" value="DNase I-like"/>
    <property type="match status" value="1"/>
</dbReference>
<accession>A0A8J5YGX8</accession>
<feature type="domain" description="Endonuclease/exonuclease/phosphatase" evidence="2">
    <location>
        <begin position="298"/>
        <end position="501"/>
    </location>
</feature>
<sequence>MGFRFNALNDDGKGNDGDEGIIKVDLGELKEHAVDSNLIISDSREEYTIKCLPSSRKYRSGQESDSIRLKSLRKRAMIDSGIDGSLLGSSPKGDLNGSDLQVHYFGEYIFESSSFTNPGDTGIQVVGSVEKLDQTLSCSKDVSDQQALPACSNAEYSQVPSKTNLLSTNSDFGADSSGAGPVEVEVQLTNNILDREKHSAVTFKNCFNSPSQTKRCTFEHMNTGNTGNKDRKSNEKLGITRGGRKNSTVLKGCGSCFKASANSRVSLADSMKEVAKLISSDLSNEAEIRKQGCVNARFPRILREYNMEHRPDFFNLLETRVNGSKVDKIIGNLGFQFSHRVKAVGYAGGIWIGWTKSVRVEIIRNHPQFIFTQVWPSSLSNSILIGFMYGSPNRQKRQGLWHDLRAIILAEQTPWMVIGDFNAILSSEEKMGGLSTSKRCLHFGNFVDLAKLHDVGFRGPLFTWHKGNLFERLDRALGNEALVKLFPNSIITHIPRIKSDHRTLLFSLNLNIVLPRGRSFRFLAGRVEHPDFDNLVRNQWVFQGNMFASLANLTGNLKEWNKTTYGHIANRKRSLIYKLVNVQRKIDFLGANHLAPVEIEIRNELENVLHHEELLWKQKARYDWLHLGDRNTKFFYTRTLQRRKNNRIIAIYNSLGEWLLDPEDIELEASNSFQNLYGEDPGLRRPLPPNRFPQLDSTDIYFLGRAKQWDTVGPAVCDWVKIVFNGGSIDSGLNNTFIVLIPKIQNPEEFTQFRLISLCSVLYKLVMKGEISQTTLSLHKR</sequence>
<dbReference type="Gene3D" id="3.60.10.10">
    <property type="entry name" value="Endonuclease/exonuclease/phosphatase"/>
    <property type="match status" value="1"/>
</dbReference>
<evidence type="ECO:0000313" key="4">
    <source>
        <dbReference type="Proteomes" id="UP000701853"/>
    </source>
</evidence>
<dbReference type="Proteomes" id="UP000701853">
    <property type="component" value="Chromosome 11"/>
</dbReference>
<dbReference type="InterPro" id="IPR036691">
    <property type="entry name" value="Endo/exonu/phosph_ase_sf"/>
</dbReference>
<evidence type="ECO:0000259" key="2">
    <source>
        <dbReference type="Pfam" id="PF03372"/>
    </source>
</evidence>
<gene>
    <name evidence="3" type="ORF">CXB51_028212</name>
</gene>
<dbReference type="PANTHER" id="PTHR33710:SF77">
    <property type="entry name" value="DNASE I-LIKE SUPERFAMILY PROTEIN"/>
    <property type="match status" value="1"/>
</dbReference>
<keyword evidence="4" id="KW-1185">Reference proteome</keyword>
<feature type="region of interest" description="Disordered" evidence="1">
    <location>
        <begin position="218"/>
        <end position="241"/>
    </location>
</feature>
<dbReference type="GO" id="GO:0003824">
    <property type="term" value="F:catalytic activity"/>
    <property type="evidence" value="ECO:0007669"/>
    <property type="project" value="InterPro"/>
</dbReference>
<dbReference type="PANTHER" id="PTHR33710">
    <property type="entry name" value="BNAC02G09200D PROTEIN"/>
    <property type="match status" value="1"/>
</dbReference>
<protein>
    <recommendedName>
        <fullName evidence="2">Endonuclease/exonuclease/phosphatase domain-containing protein</fullName>
    </recommendedName>
</protein>
<evidence type="ECO:0000313" key="3">
    <source>
        <dbReference type="EMBL" id="KAG8478485.1"/>
    </source>
</evidence>
<proteinExistence type="predicted"/>
<dbReference type="EMBL" id="JAHUZN010000011">
    <property type="protein sequence ID" value="KAG8478485.1"/>
    <property type="molecule type" value="Genomic_DNA"/>
</dbReference>
<dbReference type="InterPro" id="IPR005135">
    <property type="entry name" value="Endo/exonuclease/phosphatase"/>
</dbReference>
<dbReference type="OrthoDB" id="1002131at2759"/>
<feature type="compositionally biased region" description="Polar residues" evidence="1">
    <location>
        <begin position="218"/>
        <end position="227"/>
    </location>
</feature>